<evidence type="ECO:0000256" key="5">
    <source>
        <dbReference type="ARBA" id="ARBA00022964"/>
    </source>
</evidence>
<feature type="binding site" evidence="10">
    <location>
        <position position="374"/>
    </location>
    <ligand>
        <name>Fe cation</name>
        <dbReference type="ChEBI" id="CHEBI:24875"/>
        <note>catalytic</note>
    </ligand>
</feature>
<keyword evidence="11" id="KW-0106">Calcium</keyword>
<evidence type="ECO:0000259" key="16">
    <source>
        <dbReference type="PROSITE" id="PS51393"/>
    </source>
</evidence>
<dbReference type="Gene3D" id="3.10.450.60">
    <property type="match status" value="1"/>
</dbReference>
<dbReference type="AlphaFoldDB" id="A0AAA9TTS6"/>
<comment type="similarity">
    <text evidence="2 14">Belongs to the lipoxygenase family.</text>
</comment>
<evidence type="ECO:0000256" key="14">
    <source>
        <dbReference type="RuleBase" id="RU003974"/>
    </source>
</evidence>
<dbReference type="PRINTS" id="PR00087">
    <property type="entry name" value="LIPOXYGENASE"/>
</dbReference>
<evidence type="ECO:0000256" key="1">
    <source>
        <dbReference type="ARBA" id="ARBA00004496"/>
    </source>
</evidence>
<dbReference type="InterPro" id="IPR036226">
    <property type="entry name" value="LipOase_C_sf"/>
</dbReference>
<keyword evidence="4 10" id="KW-0479">Metal-binding</keyword>
<dbReference type="InterPro" id="IPR042062">
    <property type="entry name" value="PLAT_LOX_verte"/>
</dbReference>
<feature type="domain" description="Lipoxygenase" evidence="16">
    <location>
        <begin position="125"/>
        <end position="648"/>
    </location>
</feature>
<feature type="binding site" evidence="11">
    <location>
        <position position="17"/>
    </location>
    <ligand>
        <name>Ca(2+)</name>
        <dbReference type="ChEBI" id="CHEBI:29108"/>
        <label>1</label>
    </ligand>
</feature>
<name>A0AAA9TTS6_BOVIN</name>
<dbReference type="Pfam" id="PF01477">
    <property type="entry name" value="PLAT"/>
    <property type="match status" value="1"/>
</dbReference>
<keyword evidence="7 10" id="KW-0408">Iron</keyword>
<dbReference type="GO" id="GO:0005506">
    <property type="term" value="F:iron ion binding"/>
    <property type="evidence" value="ECO:0007669"/>
    <property type="project" value="InterPro"/>
</dbReference>
<evidence type="ECO:0000313" key="18">
    <source>
        <dbReference type="Proteomes" id="UP000009136"/>
    </source>
</evidence>
<evidence type="ECO:0000256" key="11">
    <source>
        <dbReference type="PIRSR" id="PIRSR601885-2"/>
    </source>
</evidence>
<protein>
    <submittedName>
        <fullName evidence="17">Arachidonate 15-lipoxygenase type B</fullName>
    </submittedName>
</protein>
<organism evidence="17 18">
    <name type="scientific">Bos taurus</name>
    <name type="common">Bovine</name>
    <dbReference type="NCBI Taxonomy" id="9913"/>
    <lineage>
        <taxon>Eukaryota</taxon>
        <taxon>Metazoa</taxon>
        <taxon>Chordata</taxon>
        <taxon>Craniata</taxon>
        <taxon>Vertebrata</taxon>
        <taxon>Euteleostomi</taxon>
        <taxon>Mammalia</taxon>
        <taxon>Eutheria</taxon>
        <taxon>Laurasiatheria</taxon>
        <taxon>Artiodactyla</taxon>
        <taxon>Ruminantia</taxon>
        <taxon>Pecora</taxon>
        <taxon>Bovidae</taxon>
        <taxon>Bovinae</taxon>
        <taxon>Bos</taxon>
    </lineage>
</organism>
<dbReference type="GO" id="GO:0005737">
    <property type="term" value="C:cytoplasm"/>
    <property type="evidence" value="ECO:0007669"/>
    <property type="project" value="UniProtKB-SubCell"/>
</dbReference>
<dbReference type="Gene3D" id="1.20.245.10">
    <property type="entry name" value="Lipoxygenase-1, Domain 5"/>
    <property type="match status" value="3"/>
</dbReference>
<dbReference type="InterPro" id="IPR036392">
    <property type="entry name" value="PLAT/LH2_dom_sf"/>
</dbReference>
<dbReference type="PROSITE" id="PS51393">
    <property type="entry name" value="LIPOXYGENASE_3"/>
    <property type="match status" value="1"/>
</dbReference>
<evidence type="ECO:0000256" key="6">
    <source>
        <dbReference type="ARBA" id="ARBA00023002"/>
    </source>
</evidence>
<feature type="binding site" evidence="11">
    <location>
        <position position="86"/>
    </location>
    <ligand>
        <name>Ca(2+)</name>
        <dbReference type="ChEBI" id="CHEBI:29108"/>
        <label>1</label>
    </ligand>
</feature>
<dbReference type="PROSITE" id="PS00711">
    <property type="entry name" value="LIPOXYGENASE_1"/>
    <property type="match status" value="1"/>
</dbReference>
<keyword evidence="8" id="KW-0443">Lipid metabolism</keyword>
<comment type="caution">
    <text evidence="13">Lacks conserved residue(s) required for the propagation of feature annotation.</text>
</comment>
<feature type="binding site" evidence="10">
    <location>
        <position position="525"/>
    </location>
    <ligand>
        <name>Fe cation</name>
        <dbReference type="ChEBI" id="CHEBI:24875"/>
        <note>catalytic</note>
    </ligand>
</feature>
<dbReference type="Proteomes" id="UP000009136">
    <property type="component" value="Chromosome 19"/>
</dbReference>
<dbReference type="GO" id="GO:0004052">
    <property type="term" value="F:arachidonate 12(S)-lipoxygenase activity"/>
    <property type="evidence" value="ECO:0007669"/>
    <property type="project" value="UniProtKB-ARBA"/>
</dbReference>
<dbReference type="PROSITE" id="PS50095">
    <property type="entry name" value="PLAT"/>
    <property type="match status" value="1"/>
</dbReference>
<evidence type="ECO:0000313" key="17">
    <source>
        <dbReference type="Ensembl" id="ENSBTAP00000099941.1"/>
    </source>
</evidence>
<feature type="binding site" evidence="11">
    <location>
        <position position="39"/>
    </location>
    <ligand>
        <name>Ca(2+)</name>
        <dbReference type="ChEBI" id="CHEBI:29108"/>
        <label>2</label>
    </ligand>
</feature>
<evidence type="ECO:0000256" key="7">
    <source>
        <dbReference type="ARBA" id="ARBA00023004"/>
    </source>
</evidence>
<feature type="site" description="Essential for stabilizing binding to COTL1" evidence="12">
    <location>
        <position position="110"/>
    </location>
</feature>
<sequence length="648" mass="73126">MAKFRVRVSTGEAFGAGTWDKISVSIVGTRGETPPLPLDRLGKEFNAGAEEDFEVTPPEDVGRVLLVRVHKAPPARSRPLAPSAGDAWFCRWLQLTPHGAAPLCFPCYQWLEGERSLVLREGTAKISWEDHHPTLQQQRREELQARRETYRWKTYIPGWPRCLDEETVKNLNLNIKYSVAKNTTFYLRGGSALAELKLKGLLDRKGLWKSLKEMRRVFNFRKTPAVEYVCEHWQEDAFFAYQFLNGLNPVLIRRCHHLPKNFPVTDAMVAPVLGPGTSLQAELEKGSLFLVDYDLLADVRTNVINGRPQFSTAPMTLLYQRPGRGPLLPLAIQLSQTPGPNSPIFLPSDDKWDWLLAKTWVRNAEFSIHEALTHLLQAHLVPEVFALATLRQLPHCHPLFKSTGLGIGGFSELIQKNMKQLNYSALCLPDDIRARGVEDIPDYYYRDDGMQIWGAVERFVSEMIGIYYPSDESVRDDSELQAWVREIFSEGFLGRESSGLPSTLGTREALIQYVTMVIFNCSAKHSAVSAGQFDFAAWMPNLPPSMQLPPPTSKGQARLEGFLATLPPVNATCDVVIALWLLSKEPGDRRPLGTYPDEYFTEEAPRRSIAAFQSRLAEISRDIQERNHSLALPYPYLDPPLIENSVSI</sequence>
<reference evidence="17" key="1">
    <citation type="submission" date="2018-03" db="EMBL/GenBank/DDBJ databases">
        <title>ARS-UCD1.2.</title>
        <authorList>
            <person name="Rosen B.D."/>
            <person name="Bickhart D.M."/>
            <person name="Koren S."/>
            <person name="Schnabel R.D."/>
            <person name="Hall R."/>
            <person name="Zimin A."/>
            <person name="Dreischer C."/>
            <person name="Schultheiss S."/>
            <person name="Schroeder S.G."/>
            <person name="Elsik C.G."/>
            <person name="Couldrey C."/>
            <person name="Liu G.E."/>
            <person name="Van Tassell C.P."/>
            <person name="Phillippy A.M."/>
            <person name="Smith T.P.L."/>
            <person name="Medrano J.F."/>
        </authorList>
    </citation>
    <scope>NUCLEOTIDE SEQUENCE [LARGE SCALE GENOMIC DNA]</scope>
    <source>
        <strain evidence="17">Hereford</strain>
    </source>
</reference>
<dbReference type="GeneTree" id="ENSGT00940000161510"/>
<evidence type="ECO:0000256" key="4">
    <source>
        <dbReference type="ARBA" id="ARBA00022723"/>
    </source>
</evidence>
<dbReference type="SMART" id="SM00308">
    <property type="entry name" value="LH2"/>
    <property type="match status" value="1"/>
</dbReference>
<evidence type="ECO:0000256" key="8">
    <source>
        <dbReference type="ARBA" id="ARBA00023098"/>
    </source>
</evidence>
<comment type="subcellular location">
    <subcellularLocation>
        <location evidence="1">Cytoplasm</location>
    </subcellularLocation>
</comment>
<dbReference type="PANTHER" id="PTHR11771">
    <property type="entry name" value="LIPOXYGENASE"/>
    <property type="match status" value="1"/>
</dbReference>
<dbReference type="CDD" id="cd01753">
    <property type="entry name" value="PLAT_LOX"/>
    <property type="match status" value="1"/>
</dbReference>
<evidence type="ECO:0000256" key="9">
    <source>
        <dbReference type="ARBA" id="ARBA00037897"/>
    </source>
</evidence>
<evidence type="ECO:0000256" key="12">
    <source>
        <dbReference type="PIRSR" id="PIRSR601885-3"/>
    </source>
</evidence>
<feature type="binding site" evidence="10">
    <location>
        <position position="648"/>
    </location>
    <ligand>
        <name>Fe cation</name>
        <dbReference type="ChEBI" id="CHEBI:24875"/>
        <note>catalytic</note>
    </ligand>
</feature>
<accession>A0AAA9TTS6</accession>
<gene>
    <name evidence="17" type="primary">ALOX15B</name>
</gene>
<evidence type="ECO:0000259" key="15">
    <source>
        <dbReference type="PROSITE" id="PS50095"/>
    </source>
</evidence>
<dbReference type="GO" id="GO:0019369">
    <property type="term" value="P:arachidonate metabolic process"/>
    <property type="evidence" value="ECO:0007669"/>
    <property type="project" value="UniProtKB-ARBA"/>
</dbReference>
<dbReference type="Pfam" id="PF00305">
    <property type="entry name" value="Lipoxygenase"/>
    <property type="match status" value="2"/>
</dbReference>
<feature type="domain" description="PLAT" evidence="15">
    <location>
        <begin position="2"/>
        <end position="125"/>
    </location>
</feature>
<dbReference type="FunFam" id="2.60.60.20:FF:000002">
    <property type="entry name" value="Arachidonate 5-lipoxygenase a"/>
    <property type="match status" value="1"/>
</dbReference>
<proteinExistence type="inferred from homology"/>
<feature type="binding site" evidence="11">
    <location>
        <position position="87"/>
    </location>
    <ligand>
        <name>Ca(2+)</name>
        <dbReference type="ChEBI" id="CHEBI:29108"/>
        <label>1</label>
    </ligand>
</feature>
<reference evidence="17" key="3">
    <citation type="submission" date="2025-09" db="UniProtKB">
        <authorList>
            <consortium name="Ensembl"/>
        </authorList>
    </citation>
    <scope>IDENTIFICATION</scope>
    <source>
        <strain evidence="17">Hereford</strain>
    </source>
</reference>
<dbReference type="InterPro" id="IPR020833">
    <property type="entry name" value="LipOase_Fe_BS"/>
</dbReference>
<dbReference type="InterPro" id="IPR013819">
    <property type="entry name" value="LipOase_C"/>
</dbReference>
<comment type="cofactor">
    <cofactor evidence="10">
        <name>Fe cation</name>
        <dbReference type="ChEBI" id="CHEBI:24875"/>
    </cofactor>
    <text evidence="10">Binds 1 Fe cation per subunit.</text>
</comment>
<evidence type="ECO:0000256" key="10">
    <source>
        <dbReference type="PIRSR" id="PIRSR601885-1"/>
    </source>
</evidence>
<dbReference type="Ensembl" id="ENSBTAT00000135029.1">
    <property type="protein sequence ID" value="ENSBTAP00000099941.1"/>
    <property type="gene ID" value="ENSBTAG00000008779.7"/>
</dbReference>
<dbReference type="SUPFAM" id="SSF48484">
    <property type="entry name" value="Lipoxigenase"/>
    <property type="match status" value="1"/>
</dbReference>
<keyword evidence="6 14" id="KW-0560">Oxidoreductase</keyword>
<keyword evidence="5 14" id="KW-0223">Dioxygenase</keyword>
<feature type="binding site" evidence="11">
    <location>
        <position position="15"/>
    </location>
    <ligand>
        <name>Ca(2+)</name>
        <dbReference type="ChEBI" id="CHEBI:29108"/>
        <label>1</label>
    </ligand>
</feature>
<dbReference type="Gene3D" id="2.60.60.20">
    <property type="entry name" value="PLAT/LH2 domain"/>
    <property type="match status" value="1"/>
</dbReference>
<feature type="binding site" evidence="10">
    <location>
        <position position="379"/>
    </location>
    <ligand>
        <name>Fe cation</name>
        <dbReference type="ChEBI" id="CHEBI:24875"/>
        <note>catalytic</note>
    </ligand>
</feature>
<evidence type="ECO:0000256" key="2">
    <source>
        <dbReference type="ARBA" id="ARBA00009419"/>
    </source>
</evidence>
<dbReference type="InterPro" id="IPR001024">
    <property type="entry name" value="PLAT/LH2_dom"/>
</dbReference>
<dbReference type="GO" id="GO:0034440">
    <property type="term" value="P:lipid oxidation"/>
    <property type="evidence" value="ECO:0007669"/>
    <property type="project" value="InterPro"/>
</dbReference>
<dbReference type="FunFam" id="3.10.450.60:FF:000001">
    <property type="entry name" value="arachidonate 12-lipoxygenase, 12R-type"/>
    <property type="match status" value="1"/>
</dbReference>
<keyword evidence="3" id="KW-0963">Cytoplasm</keyword>
<comment type="pathway">
    <text evidence="9">Lipid metabolism; hydroperoxy eicosatetraenoic acid biosynthesis.</text>
</comment>
<reference evidence="17" key="2">
    <citation type="submission" date="2025-08" db="UniProtKB">
        <authorList>
            <consortium name="Ensembl"/>
        </authorList>
    </citation>
    <scope>IDENTIFICATION</scope>
    <source>
        <strain evidence="17">Hereford</strain>
    </source>
</reference>
<dbReference type="InterPro" id="IPR001885">
    <property type="entry name" value="LipOase_mml"/>
</dbReference>
<evidence type="ECO:0000256" key="3">
    <source>
        <dbReference type="ARBA" id="ARBA00022490"/>
    </source>
</evidence>
<evidence type="ECO:0000256" key="13">
    <source>
        <dbReference type="PROSITE-ProRule" id="PRU00152"/>
    </source>
</evidence>
<dbReference type="PRINTS" id="PR00467">
    <property type="entry name" value="MAMLPOXGNASE"/>
</dbReference>
<dbReference type="InterPro" id="IPR000907">
    <property type="entry name" value="LipOase"/>
</dbReference>
<keyword evidence="18" id="KW-1185">Reference proteome</keyword>
<dbReference type="SUPFAM" id="SSF49723">
    <property type="entry name" value="Lipase/lipooxygenase domain (PLAT/LH2 domain)"/>
    <property type="match status" value="1"/>
</dbReference>